<feature type="compositionally biased region" description="Basic and acidic residues" evidence="1">
    <location>
        <begin position="1"/>
        <end position="12"/>
    </location>
</feature>
<comment type="caution">
    <text evidence="2">The sequence shown here is derived from an EMBL/GenBank/DDBJ whole genome shotgun (WGS) entry which is preliminary data.</text>
</comment>
<feature type="region of interest" description="Disordered" evidence="1">
    <location>
        <begin position="1"/>
        <end position="76"/>
    </location>
</feature>
<dbReference type="AlphaFoldDB" id="A0A139XA74"/>
<gene>
    <name evidence="2" type="ORF">WA1_16240</name>
</gene>
<evidence type="ECO:0000256" key="1">
    <source>
        <dbReference type="SAM" id="MobiDB-lite"/>
    </source>
</evidence>
<organism evidence="2 3">
    <name type="scientific">Scytonema hofmannii PCC 7110</name>
    <dbReference type="NCBI Taxonomy" id="128403"/>
    <lineage>
        <taxon>Bacteria</taxon>
        <taxon>Bacillati</taxon>
        <taxon>Cyanobacteriota</taxon>
        <taxon>Cyanophyceae</taxon>
        <taxon>Nostocales</taxon>
        <taxon>Scytonemataceae</taxon>
        <taxon>Scytonema</taxon>
    </lineage>
</organism>
<evidence type="ECO:0000313" key="2">
    <source>
        <dbReference type="EMBL" id="KYC41597.1"/>
    </source>
</evidence>
<dbReference type="EMBL" id="ANNX02000020">
    <property type="protein sequence ID" value="KYC41597.1"/>
    <property type="molecule type" value="Genomic_DNA"/>
</dbReference>
<feature type="compositionally biased region" description="Polar residues" evidence="1">
    <location>
        <begin position="50"/>
        <end position="60"/>
    </location>
</feature>
<keyword evidence="3" id="KW-1185">Reference proteome</keyword>
<reference evidence="2 3" key="1">
    <citation type="journal article" date="2013" name="Genome Biol. Evol.">
        <title>Genomes of Stigonematalean cyanobacteria (subsection V) and the evolution of oxygenic photosynthesis from prokaryotes to plastids.</title>
        <authorList>
            <person name="Dagan T."/>
            <person name="Roettger M."/>
            <person name="Stucken K."/>
            <person name="Landan G."/>
            <person name="Koch R."/>
            <person name="Major P."/>
            <person name="Gould S.B."/>
            <person name="Goremykin V.V."/>
            <person name="Rippka R."/>
            <person name="Tandeau de Marsac N."/>
            <person name="Gugger M."/>
            <person name="Lockhart P.J."/>
            <person name="Allen J.F."/>
            <person name="Brune I."/>
            <person name="Maus I."/>
            <person name="Puhler A."/>
            <person name="Martin W.F."/>
        </authorList>
    </citation>
    <scope>NUCLEOTIDE SEQUENCE [LARGE SCALE GENOMIC DNA]</scope>
    <source>
        <strain evidence="2 3">PCC 7110</strain>
    </source>
</reference>
<name>A0A139XA74_9CYAN</name>
<evidence type="ECO:0000313" key="3">
    <source>
        <dbReference type="Proteomes" id="UP000076925"/>
    </source>
</evidence>
<feature type="compositionally biased region" description="Basic and acidic residues" evidence="1">
    <location>
        <begin position="29"/>
        <end position="49"/>
    </location>
</feature>
<protein>
    <submittedName>
        <fullName evidence="2">Uncharacterized protein</fullName>
    </submittedName>
</protein>
<accession>A0A139XA74</accession>
<sequence>MNRKDAKDRYSPEHSQWLTPRLAPNGIPKRLERECVSVRRREERGKEESPYNTQGTQIESVANRGKLRNSFNKGKG</sequence>
<proteinExistence type="predicted"/>
<dbReference type="STRING" id="128403.WA1_16240"/>
<dbReference type="Proteomes" id="UP000076925">
    <property type="component" value="Unassembled WGS sequence"/>
</dbReference>